<protein>
    <submittedName>
        <fullName evidence="1">Uncharacterized protein</fullName>
    </submittedName>
</protein>
<organism evidence="1 2">
    <name type="scientific">Caerostris extrusa</name>
    <name type="common">Bark spider</name>
    <name type="synonym">Caerostris bankana</name>
    <dbReference type="NCBI Taxonomy" id="172846"/>
    <lineage>
        <taxon>Eukaryota</taxon>
        <taxon>Metazoa</taxon>
        <taxon>Ecdysozoa</taxon>
        <taxon>Arthropoda</taxon>
        <taxon>Chelicerata</taxon>
        <taxon>Arachnida</taxon>
        <taxon>Araneae</taxon>
        <taxon>Araneomorphae</taxon>
        <taxon>Entelegynae</taxon>
        <taxon>Araneoidea</taxon>
        <taxon>Araneidae</taxon>
        <taxon>Caerostris</taxon>
    </lineage>
</organism>
<evidence type="ECO:0000313" key="1">
    <source>
        <dbReference type="EMBL" id="GIY22699.1"/>
    </source>
</evidence>
<evidence type="ECO:0000313" key="2">
    <source>
        <dbReference type="Proteomes" id="UP001054945"/>
    </source>
</evidence>
<name>A0AAV4RLP1_CAEEX</name>
<dbReference type="AlphaFoldDB" id="A0AAV4RLP1"/>
<gene>
    <name evidence="1" type="ORF">CEXT_90271</name>
</gene>
<accession>A0AAV4RLP1</accession>
<proteinExistence type="predicted"/>
<sequence>MPIFNLLFKSRDQQKADPAAQKLCATSIMCVCGSPPKCNGQASSRESLLLDRGVLPALTGISKMQIRSSKLCATNTRDVRMFQLSALRSAMDRPPTWRALFLIKTLCQL</sequence>
<comment type="caution">
    <text evidence="1">The sequence shown here is derived from an EMBL/GenBank/DDBJ whole genome shotgun (WGS) entry which is preliminary data.</text>
</comment>
<dbReference type="EMBL" id="BPLR01008184">
    <property type="protein sequence ID" value="GIY22699.1"/>
    <property type="molecule type" value="Genomic_DNA"/>
</dbReference>
<dbReference type="Proteomes" id="UP001054945">
    <property type="component" value="Unassembled WGS sequence"/>
</dbReference>
<keyword evidence="2" id="KW-1185">Reference proteome</keyword>
<reference evidence="1 2" key="1">
    <citation type="submission" date="2021-06" db="EMBL/GenBank/DDBJ databases">
        <title>Caerostris extrusa draft genome.</title>
        <authorList>
            <person name="Kono N."/>
            <person name="Arakawa K."/>
        </authorList>
    </citation>
    <scope>NUCLEOTIDE SEQUENCE [LARGE SCALE GENOMIC DNA]</scope>
</reference>